<dbReference type="InterPro" id="IPR012422">
    <property type="entry name" value="Cyt_c_oxidase_su4_bac-aa3"/>
</dbReference>
<name>A0ABU9ICS6_9SPHN</name>
<reference evidence="3 4" key="1">
    <citation type="submission" date="2024-04" db="EMBL/GenBank/DDBJ databases">
        <title>Aurantiacibacter sp. DGU6 16S ribosomal RNA gene Genome sequencing and assembly.</title>
        <authorList>
            <person name="Park S."/>
        </authorList>
    </citation>
    <scope>NUCLEOTIDE SEQUENCE [LARGE SCALE GENOMIC DNA]</scope>
    <source>
        <strain evidence="3 4">DGU6</strain>
    </source>
</reference>
<feature type="domain" description="Cytochrome c oxidase subunit IV bacterial aa3 type" evidence="2">
    <location>
        <begin position="3"/>
        <end position="36"/>
    </location>
</feature>
<feature type="transmembrane region" description="Helical" evidence="1">
    <location>
        <begin position="20"/>
        <end position="39"/>
    </location>
</feature>
<evidence type="ECO:0000313" key="3">
    <source>
        <dbReference type="EMBL" id="MEL1249834.1"/>
    </source>
</evidence>
<keyword evidence="1" id="KW-0812">Transmembrane</keyword>
<keyword evidence="1" id="KW-1133">Transmembrane helix</keyword>
<accession>A0ABU9ICS6</accession>
<evidence type="ECO:0000259" key="2">
    <source>
        <dbReference type="Pfam" id="PF07835"/>
    </source>
</evidence>
<dbReference type="InterPro" id="IPR036596">
    <property type="entry name" value="Cyt-C_aa3_sf"/>
</dbReference>
<dbReference type="Gene3D" id="1.20.5.160">
    <property type="entry name" value="Bacterial aa3 type cytochrome c oxidase subunit IV"/>
    <property type="match status" value="1"/>
</dbReference>
<dbReference type="SUPFAM" id="SSF81469">
    <property type="entry name" value="Bacterial aa3 type cytochrome c oxidase subunit IV"/>
    <property type="match status" value="1"/>
</dbReference>
<organism evidence="3 4">
    <name type="scientific">Aurantiacibacter gilvus</name>
    <dbReference type="NCBI Taxonomy" id="3139141"/>
    <lineage>
        <taxon>Bacteria</taxon>
        <taxon>Pseudomonadati</taxon>
        <taxon>Pseudomonadota</taxon>
        <taxon>Alphaproteobacteria</taxon>
        <taxon>Sphingomonadales</taxon>
        <taxon>Erythrobacteraceae</taxon>
        <taxon>Aurantiacibacter</taxon>
    </lineage>
</organism>
<sequence length="40" mass="4269">MTDPQDLKAHEGTYSSFIGMLKWAIPVIAIIAAIVVALIA</sequence>
<proteinExistence type="predicted"/>
<dbReference type="EMBL" id="JBBYHV010000001">
    <property type="protein sequence ID" value="MEL1249834.1"/>
    <property type="molecule type" value="Genomic_DNA"/>
</dbReference>
<dbReference type="Proteomes" id="UP001497045">
    <property type="component" value="Unassembled WGS sequence"/>
</dbReference>
<dbReference type="Pfam" id="PF07835">
    <property type="entry name" value="COX4_pro_2"/>
    <property type="match status" value="1"/>
</dbReference>
<protein>
    <submittedName>
        <fullName evidence="3">Aa3-type cytochrome c oxidase subunit IV</fullName>
    </submittedName>
</protein>
<comment type="caution">
    <text evidence="3">The sequence shown here is derived from an EMBL/GenBank/DDBJ whole genome shotgun (WGS) entry which is preliminary data.</text>
</comment>
<keyword evidence="4" id="KW-1185">Reference proteome</keyword>
<dbReference type="RefSeq" id="WP_341672358.1">
    <property type="nucleotide sequence ID" value="NZ_JBBYHV010000001.1"/>
</dbReference>
<keyword evidence="1" id="KW-0472">Membrane</keyword>
<evidence type="ECO:0000256" key="1">
    <source>
        <dbReference type="SAM" id="Phobius"/>
    </source>
</evidence>
<evidence type="ECO:0000313" key="4">
    <source>
        <dbReference type="Proteomes" id="UP001497045"/>
    </source>
</evidence>
<gene>
    <name evidence="3" type="ORF">AAEO60_04030</name>
</gene>